<name>A0AAJ1EWL4_9ACTO</name>
<evidence type="ECO:0000313" key="10">
    <source>
        <dbReference type="Proteomes" id="UP001200537"/>
    </source>
</evidence>
<dbReference type="GO" id="GO:0015940">
    <property type="term" value="P:pantothenate biosynthetic process"/>
    <property type="evidence" value="ECO:0007669"/>
    <property type="project" value="UniProtKB-KW"/>
</dbReference>
<comment type="similarity">
    <text evidence="2">Belongs to the pantothenate synthetase family.</text>
</comment>
<dbReference type="SUPFAM" id="SSF52374">
    <property type="entry name" value="Nucleotidylyl transferase"/>
    <property type="match status" value="1"/>
</dbReference>
<gene>
    <name evidence="9" type="ORF">L0M99_00950</name>
</gene>
<comment type="catalytic activity">
    <reaction evidence="8">
        <text>(R)-pantoate + beta-alanine + ATP = (R)-pantothenate + AMP + diphosphate + H(+)</text>
        <dbReference type="Rhea" id="RHEA:10912"/>
        <dbReference type="ChEBI" id="CHEBI:15378"/>
        <dbReference type="ChEBI" id="CHEBI:15980"/>
        <dbReference type="ChEBI" id="CHEBI:29032"/>
        <dbReference type="ChEBI" id="CHEBI:30616"/>
        <dbReference type="ChEBI" id="CHEBI:33019"/>
        <dbReference type="ChEBI" id="CHEBI:57966"/>
        <dbReference type="ChEBI" id="CHEBI:456215"/>
        <dbReference type="EC" id="6.3.2.1"/>
    </reaction>
</comment>
<evidence type="ECO:0000256" key="8">
    <source>
        <dbReference type="ARBA" id="ARBA00048258"/>
    </source>
</evidence>
<dbReference type="Gene3D" id="3.30.1300.10">
    <property type="entry name" value="Pantoate-beta-alanine ligase, C-terminal domain"/>
    <property type="match status" value="1"/>
</dbReference>
<keyword evidence="6" id="KW-0547">Nucleotide-binding</keyword>
<dbReference type="InterPro" id="IPR014729">
    <property type="entry name" value="Rossmann-like_a/b/a_fold"/>
</dbReference>
<proteinExistence type="inferred from homology"/>
<evidence type="ECO:0000256" key="7">
    <source>
        <dbReference type="ARBA" id="ARBA00022840"/>
    </source>
</evidence>
<dbReference type="Proteomes" id="UP001200537">
    <property type="component" value="Unassembled WGS sequence"/>
</dbReference>
<comment type="caution">
    <text evidence="9">The sequence shown here is derived from an EMBL/GenBank/DDBJ whole genome shotgun (WGS) entry which is preliminary data.</text>
</comment>
<dbReference type="Gene3D" id="3.40.50.620">
    <property type="entry name" value="HUPs"/>
    <property type="match status" value="1"/>
</dbReference>
<keyword evidence="4 9" id="KW-0436">Ligase</keyword>
<dbReference type="InterPro" id="IPR003721">
    <property type="entry name" value="Pantoate_ligase"/>
</dbReference>
<dbReference type="GO" id="GO:0005829">
    <property type="term" value="C:cytosol"/>
    <property type="evidence" value="ECO:0007669"/>
    <property type="project" value="TreeGrafter"/>
</dbReference>
<accession>A0AAJ1EWL4</accession>
<dbReference type="InterPro" id="IPR042176">
    <property type="entry name" value="Pantoate_ligase_C"/>
</dbReference>
<comment type="pathway">
    <text evidence="1">Cofactor biosynthesis; (R)-pantothenate biosynthesis; (R)-pantothenate from (R)-pantoate and beta-alanine: step 1/1.</text>
</comment>
<dbReference type="GO" id="GO:0004592">
    <property type="term" value="F:pantoate-beta-alanine ligase activity"/>
    <property type="evidence" value="ECO:0007669"/>
    <property type="project" value="UniProtKB-EC"/>
</dbReference>
<evidence type="ECO:0000256" key="3">
    <source>
        <dbReference type="ARBA" id="ARBA00012219"/>
    </source>
</evidence>
<dbReference type="EC" id="6.3.2.1" evidence="3"/>
<evidence type="ECO:0000313" key="9">
    <source>
        <dbReference type="EMBL" id="MCG4617064.1"/>
    </source>
</evidence>
<dbReference type="Pfam" id="PF02569">
    <property type="entry name" value="Pantoate_ligase"/>
    <property type="match status" value="1"/>
</dbReference>
<evidence type="ECO:0000256" key="2">
    <source>
        <dbReference type="ARBA" id="ARBA00009256"/>
    </source>
</evidence>
<evidence type="ECO:0000256" key="4">
    <source>
        <dbReference type="ARBA" id="ARBA00022598"/>
    </source>
</evidence>
<dbReference type="EMBL" id="JAKNHJ010000002">
    <property type="protein sequence ID" value="MCG4617064.1"/>
    <property type="molecule type" value="Genomic_DNA"/>
</dbReference>
<protein>
    <recommendedName>
        <fullName evidence="3">pantoate--beta-alanine ligase (AMP-forming)</fullName>
        <ecNumber evidence="3">6.3.2.1</ecNumber>
    </recommendedName>
</protein>
<sequence length="283" mass="30261">MNKAKEPLVVHDRQTLERVERNAGTVGLVVTRGNWHPGHQAAFAEASGRVDTLVASVYTDPVGPAFETTSDMISAADLELAARSGVDIIFAPSTEAFYPFGAALTVLDPGQIIRQYEGAHHPEQARDRLTQLVKMLGIVRPHKVFIGQCDAQFLAAVRLVVRDLDIPVSVEAVPTFRDLDGLTVSQITQALSPTQREDATYFAKALFAGVQEAASSGSGAAVLAATRQALGESGAEIEYLDLVDPISFESWQADGPSTACLIAAVKLGDIRLSDNQLVVLSRP</sequence>
<dbReference type="AlphaFoldDB" id="A0AAJ1EWL4"/>
<evidence type="ECO:0000256" key="1">
    <source>
        <dbReference type="ARBA" id="ARBA00004990"/>
    </source>
</evidence>
<reference evidence="9" key="1">
    <citation type="submission" date="2022-01" db="EMBL/GenBank/DDBJ databases">
        <title>Collection of gut derived symbiotic bacterial strains cultured from healthy donors.</title>
        <authorList>
            <person name="Lin H."/>
            <person name="Kohout C."/>
            <person name="Waligurski E."/>
            <person name="Pamer E.G."/>
        </authorList>
    </citation>
    <scope>NUCLEOTIDE SEQUENCE</scope>
    <source>
        <strain evidence="9">DFI.7.46</strain>
    </source>
</reference>
<keyword evidence="7" id="KW-0067">ATP-binding</keyword>
<evidence type="ECO:0000256" key="6">
    <source>
        <dbReference type="ARBA" id="ARBA00022741"/>
    </source>
</evidence>
<dbReference type="RefSeq" id="WP_024059518.1">
    <property type="nucleotide sequence ID" value="NZ_JAGZVZ010000004.1"/>
</dbReference>
<evidence type="ECO:0000256" key="5">
    <source>
        <dbReference type="ARBA" id="ARBA00022655"/>
    </source>
</evidence>
<dbReference type="GO" id="GO:0005524">
    <property type="term" value="F:ATP binding"/>
    <property type="evidence" value="ECO:0007669"/>
    <property type="project" value="UniProtKB-KW"/>
</dbReference>
<keyword evidence="5" id="KW-0566">Pantothenate biosynthesis</keyword>
<dbReference type="PANTHER" id="PTHR21299">
    <property type="entry name" value="CYTIDYLATE KINASE/PANTOATE-BETA-ALANINE LIGASE"/>
    <property type="match status" value="1"/>
</dbReference>
<dbReference type="PANTHER" id="PTHR21299:SF1">
    <property type="entry name" value="PANTOATE--BETA-ALANINE LIGASE"/>
    <property type="match status" value="1"/>
</dbReference>
<organism evidence="9 10">
    <name type="scientific">Varibaculum cambriense</name>
    <dbReference type="NCBI Taxonomy" id="184870"/>
    <lineage>
        <taxon>Bacteria</taxon>
        <taxon>Bacillati</taxon>
        <taxon>Actinomycetota</taxon>
        <taxon>Actinomycetes</taxon>
        <taxon>Actinomycetales</taxon>
        <taxon>Actinomycetaceae</taxon>
        <taxon>Varibaculum</taxon>
    </lineage>
</organism>